<dbReference type="InterPro" id="IPR013783">
    <property type="entry name" value="Ig-like_fold"/>
</dbReference>
<evidence type="ECO:0000259" key="3">
    <source>
        <dbReference type="SMART" id="SM00560"/>
    </source>
</evidence>
<sequence>MHRKDGSWAAISTTLKRTADGGLAPAAALSDVVISNGGDGPFVTWRSGGSVFTLAWPAKLPVPRVDGSTAVYDNVLPDVNLHVTALPDGFQHTLEVKNAAAAANPQLRQISYAMGGTATRTVSATGALTLTDAGGAPFATTAGASMWDSTRTAPVAAAPAAMARSLTATVSTISDASDATAAGPAAQASPLTVNTSGSTLKVTPDLNLLNGSSTVYPVYIDPVFNGQSTKWAYANSANKDWDVGNRALVGRNPYDGVLYRSFFQFDISALHAVAGTKVLSAEVDMVLDHSWSCDATWVHLYRTGTVTVASGNRMSWSTRPLPSGVKIDAWAGHANEASGCNGKIEADMPAIFDGAGVASDVQTVAASSTAYTVGICACNESGDYESAEDRWKKFFTGKTYLKVTYDKQPNVPAPQAFSATTDCYKACSSPAVIRNSQPTLRAAVSDPFGGNLKVTYEVRTAATETATIVATNASAPQVKASGDTAAWPVSAALADGSTYYWRVKAMDEAKLSSSWSSWQTLKIDKTAPALPSVSSTEYPFKAWGALVGTPGQFNFTDTSTDTTEFTWSIDGGTAAKSTTTGTPPTGSATYTPTTDLVHVLQVKATDVAGNISANVDHQFWVDSPASRCSYWKLDQTSGTSVLDSGPPECSPDDSTVTGVTGTVSGTATFGAGYSDNGLFFAAPGGALTMPGPVVDTNGSFTVTAWVEPTDLSQGNQTVISQDGTTASRFQVRYDAAANAGKGGWCFLMRATDSADPATQVCATGTIPDDTGVTHEPRGGAWVHLAAVYNAPANTMQLHVMGNPTSCSGEMVQTSFTGSWSTTGALTIGRAKSGEAWIGGVDEVRAYPIALSTTKICQLATS</sequence>
<reference evidence="4 5" key="1">
    <citation type="submission" date="2020-08" db="EMBL/GenBank/DDBJ databases">
        <title>Sequencing the genomes of 1000 actinobacteria strains.</title>
        <authorList>
            <person name="Klenk H.-P."/>
        </authorList>
    </citation>
    <scope>NUCLEOTIDE SEQUENCE [LARGE SCALE GENOMIC DNA]</scope>
    <source>
        <strain evidence="4 5">DSM 45809</strain>
    </source>
</reference>
<keyword evidence="2" id="KW-1015">Disulfide bond</keyword>
<evidence type="ECO:0000256" key="2">
    <source>
        <dbReference type="ARBA" id="ARBA00023157"/>
    </source>
</evidence>
<dbReference type="Gene3D" id="2.60.120.200">
    <property type="match status" value="1"/>
</dbReference>
<keyword evidence="1" id="KW-0732">Signal</keyword>
<dbReference type="Proteomes" id="UP000546162">
    <property type="component" value="Unassembled WGS sequence"/>
</dbReference>
<protein>
    <recommendedName>
        <fullName evidence="3">LamG-like jellyroll fold domain-containing protein</fullName>
    </recommendedName>
</protein>
<evidence type="ECO:0000256" key="1">
    <source>
        <dbReference type="ARBA" id="ARBA00022729"/>
    </source>
</evidence>
<accession>A0A7W7GU37</accession>
<dbReference type="PANTHER" id="PTHR46943:SF1">
    <property type="entry name" value="PENTRAXIN-RELATED PROTEIN PTX3"/>
    <property type="match status" value="1"/>
</dbReference>
<dbReference type="InterPro" id="IPR006558">
    <property type="entry name" value="LamG-like"/>
</dbReference>
<gene>
    <name evidence="4" type="ORF">BJY16_001818</name>
</gene>
<dbReference type="SUPFAM" id="SSF49899">
    <property type="entry name" value="Concanavalin A-like lectins/glucanases"/>
    <property type="match status" value="1"/>
</dbReference>
<dbReference type="AlphaFoldDB" id="A0A7W7GU37"/>
<feature type="domain" description="LamG-like jellyroll fold" evidence="3">
    <location>
        <begin position="698"/>
        <end position="853"/>
    </location>
</feature>
<dbReference type="InterPro" id="IPR042837">
    <property type="entry name" value="PTX3"/>
</dbReference>
<dbReference type="GO" id="GO:0006955">
    <property type="term" value="P:immune response"/>
    <property type="evidence" value="ECO:0007669"/>
    <property type="project" value="InterPro"/>
</dbReference>
<dbReference type="PANTHER" id="PTHR46943">
    <property type="entry name" value="PENTRAXIN-RELATED PROTEIN PTX3"/>
    <property type="match status" value="1"/>
</dbReference>
<proteinExistence type="predicted"/>
<comment type="caution">
    <text evidence="4">The sequence shown here is derived from an EMBL/GenBank/DDBJ whole genome shotgun (WGS) entry which is preliminary data.</text>
</comment>
<evidence type="ECO:0000313" key="5">
    <source>
        <dbReference type="Proteomes" id="UP000546162"/>
    </source>
</evidence>
<name>A0A7W7GU37_9ACTN</name>
<dbReference type="Pfam" id="PF13385">
    <property type="entry name" value="Laminin_G_3"/>
    <property type="match status" value="1"/>
</dbReference>
<keyword evidence="5" id="KW-1185">Reference proteome</keyword>
<evidence type="ECO:0000313" key="4">
    <source>
        <dbReference type="EMBL" id="MBB4738359.1"/>
    </source>
</evidence>
<organism evidence="4 5">
    <name type="scientific">Actinoplanes octamycinicus</name>
    <dbReference type="NCBI Taxonomy" id="135948"/>
    <lineage>
        <taxon>Bacteria</taxon>
        <taxon>Bacillati</taxon>
        <taxon>Actinomycetota</taxon>
        <taxon>Actinomycetes</taxon>
        <taxon>Micromonosporales</taxon>
        <taxon>Micromonosporaceae</taxon>
        <taxon>Actinoplanes</taxon>
    </lineage>
</organism>
<dbReference type="Gene3D" id="2.60.40.10">
    <property type="entry name" value="Immunoglobulins"/>
    <property type="match status" value="1"/>
</dbReference>
<dbReference type="InterPro" id="IPR013320">
    <property type="entry name" value="ConA-like_dom_sf"/>
</dbReference>
<dbReference type="RefSeq" id="WP_185038641.1">
    <property type="nucleotide sequence ID" value="NZ_BAABFG010000005.1"/>
</dbReference>
<dbReference type="GO" id="GO:0005975">
    <property type="term" value="P:carbohydrate metabolic process"/>
    <property type="evidence" value="ECO:0007669"/>
    <property type="project" value="UniProtKB-ARBA"/>
</dbReference>
<dbReference type="SMART" id="SM00560">
    <property type="entry name" value="LamGL"/>
    <property type="match status" value="1"/>
</dbReference>
<dbReference type="EMBL" id="JACHNB010000001">
    <property type="protein sequence ID" value="MBB4738359.1"/>
    <property type="molecule type" value="Genomic_DNA"/>
</dbReference>